<dbReference type="InterPro" id="IPR032675">
    <property type="entry name" value="LRR_dom_sf"/>
</dbReference>
<evidence type="ECO:0000256" key="1">
    <source>
        <dbReference type="ARBA" id="ARBA00022614"/>
    </source>
</evidence>
<feature type="chain" id="PRO_5046857843" evidence="4">
    <location>
        <begin position="27"/>
        <end position="872"/>
    </location>
</feature>
<dbReference type="Pfam" id="PF13731">
    <property type="entry name" value="WxL"/>
    <property type="match status" value="1"/>
</dbReference>
<feature type="compositionally biased region" description="Basic and acidic residues" evidence="3">
    <location>
        <begin position="42"/>
        <end position="54"/>
    </location>
</feature>
<feature type="compositionally biased region" description="Acidic residues" evidence="3">
    <location>
        <begin position="68"/>
        <end position="78"/>
    </location>
</feature>
<keyword evidence="4" id="KW-0732">Signal</keyword>
<evidence type="ECO:0000313" key="7">
    <source>
        <dbReference type="Proteomes" id="UP000664601"/>
    </source>
</evidence>
<dbReference type="PANTHER" id="PTHR47566">
    <property type="match status" value="1"/>
</dbReference>
<dbReference type="RefSeq" id="WP_207673053.1">
    <property type="nucleotide sequence ID" value="NZ_JAFREM010000013.1"/>
</dbReference>
<keyword evidence="2" id="KW-0677">Repeat</keyword>
<feature type="domain" description="WxL" evidence="5">
    <location>
        <begin position="690"/>
        <end position="872"/>
    </location>
</feature>
<reference evidence="6 7" key="1">
    <citation type="submission" date="2021-03" db="EMBL/GenBank/DDBJ databases">
        <title>Enterococcal diversity collection.</title>
        <authorList>
            <person name="Gilmore M.S."/>
            <person name="Schwartzman J."/>
            <person name="Van Tyne D."/>
            <person name="Martin M."/>
            <person name="Earl A.M."/>
            <person name="Manson A.L."/>
            <person name="Straub T."/>
            <person name="Salamzade R."/>
            <person name="Saavedra J."/>
            <person name="Lebreton F."/>
            <person name="Prichula J."/>
            <person name="Schaufler K."/>
            <person name="Gaca A."/>
            <person name="Sgardioli B."/>
            <person name="Wagenaar J."/>
            <person name="Strong T."/>
        </authorList>
    </citation>
    <scope>NUCLEOTIDE SEQUENCE [LARGE SCALE GENOMIC DNA]</scope>
    <source>
        <strain evidence="6 7">669A</strain>
    </source>
</reference>
<dbReference type="PANTHER" id="PTHR47566:SF1">
    <property type="entry name" value="PROTEIN NUD1"/>
    <property type="match status" value="1"/>
</dbReference>
<protein>
    <submittedName>
        <fullName evidence="6">WxL domain-containing protein</fullName>
    </submittedName>
</protein>
<feature type="region of interest" description="Disordered" evidence="3">
    <location>
        <begin position="40"/>
        <end position="102"/>
    </location>
</feature>
<comment type="caution">
    <text evidence="6">The sequence shown here is derived from an EMBL/GenBank/DDBJ whole genome shotgun (WGS) entry which is preliminary data.</text>
</comment>
<dbReference type="Proteomes" id="UP000664601">
    <property type="component" value="Unassembled WGS sequence"/>
</dbReference>
<sequence>MGKKLRTLGCVLIMGSTLFPANLIFAETVQDVPVGETTISSKAEDPLQEYKEKAQNQVPTPENTDVLDVPEAESESDASSEVGLEAAPIPSSDSGGEPPEIKNERIETRGGIMPMAGNVLEEGSPSSLTPYDIDEDFANAIRSIYPAAPNPMTDDFMESLTNLGVSSRNLTSLKGIEFAVNLTHLNCSNNQLSDLNVSGKAELRYLNCERNQLSSLDVSSTPALTSLYCKENQLSTLDVSSSPELIYLECEFNQLSTLDVSNNPALIELVCYSNQLSTLDLSGKPELTRLNCSDNQFSTLDVSNTPELTYLDCQVNQLNTLDLSNTPELTTFICNGNQLSTLDVSNNPELTNLRCDRNQLSTLDVSNNPKLRNLQCDRNQLSTLNVSTPALRDLQCQNNQLSTLDVSSTPALRYLSCHYNQLSTLDVSNNPELIDLSCISNQLTSITSLNGLTKLREFNARGQQILIPVPPVSIDGKAEIDVLRTTAQAGLSASNGTVSPSPTFNYNGDKILLSNVTSGSLREKYINFSYDASQLVEGAATGIKEFSGTITFIPLSELGNELKPVNRNKVYRDTEVEWNWTITSLTTKKAENIQAKLNLPAGLSIVPGSIVVQKNGSPGPAIGDLEVTNSLGDLDQGEDITITFKTTASGNVDDWLEATGDLGWEDDTTAGPYSNQSKGAVQILDDEQVYKPEESKDLALESFPKAFNYGVQEMKSTAATYNLHPYNYQTNTNVTTKGFHTRIKDDRAVSTGWKLTVGLSNFEDAQGQVMPNSAGTELVLGNLSIENILDRDTPQETINPTPTGTPSTVQTSETLVAGQTSKILISAQPGEGQEIWQLRMPFNAISLNVPANAGKKSTLYKAKLTWSLNDTP</sequence>
<dbReference type="InterPro" id="IPR052574">
    <property type="entry name" value="CDIRP"/>
</dbReference>
<dbReference type="Gene3D" id="3.80.10.10">
    <property type="entry name" value="Ribonuclease Inhibitor"/>
    <property type="match status" value="2"/>
</dbReference>
<accession>A0ABS3LAK9</accession>
<evidence type="ECO:0000256" key="3">
    <source>
        <dbReference type="SAM" id="MobiDB-lite"/>
    </source>
</evidence>
<gene>
    <name evidence="6" type="ORF">JZO70_08100</name>
</gene>
<dbReference type="InterPro" id="IPR027994">
    <property type="entry name" value="WxL_dom"/>
</dbReference>
<feature type="signal peptide" evidence="4">
    <location>
        <begin position="1"/>
        <end position="26"/>
    </location>
</feature>
<proteinExistence type="predicted"/>
<evidence type="ECO:0000259" key="5">
    <source>
        <dbReference type="Pfam" id="PF13731"/>
    </source>
</evidence>
<evidence type="ECO:0000256" key="4">
    <source>
        <dbReference type="SAM" id="SignalP"/>
    </source>
</evidence>
<evidence type="ECO:0000313" key="6">
    <source>
        <dbReference type="EMBL" id="MBO1306120.1"/>
    </source>
</evidence>
<dbReference type="EMBL" id="JAFREM010000013">
    <property type="protein sequence ID" value="MBO1306120.1"/>
    <property type="molecule type" value="Genomic_DNA"/>
</dbReference>
<evidence type="ECO:0000256" key="2">
    <source>
        <dbReference type="ARBA" id="ARBA00022737"/>
    </source>
</evidence>
<dbReference type="SUPFAM" id="SSF52058">
    <property type="entry name" value="L domain-like"/>
    <property type="match status" value="2"/>
</dbReference>
<keyword evidence="1" id="KW-0433">Leucine-rich repeat</keyword>
<keyword evidence="7" id="KW-1185">Reference proteome</keyword>
<name>A0ABS3LAK9_9ENTE</name>
<organism evidence="6 7">
    <name type="scientific">Candidatus Enterococcus moelleringii</name>
    <dbReference type="NCBI Taxonomy" id="2815325"/>
    <lineage>
        <taxon>Bacteria</taxon>
        <taxon>Bacillati</taxon>
        <taxon>Bacillota</taxon>
        <taxon>Bacilli</taxon>
        <taxon>Lactobacillales</taxon>
        <taxon>Enterococcaceae</taxon>
        <taxon>Enterococcus</taxon>
    </lineage>
</organism>